<evidence type="ECO:0000313" key="6">
    <source>
        <dbReference type="EMBL" id="GIM93636.1"/>
    </source>
</evidence>
<proteinExistence type="inferred from homology"/>
<sequence length="370" mass="39603">MSTPGPIPGQTLGVEEEFLLLDPHSGENVPVAGKVLSSLPESVRGQSRLEFRHSMVEMVTPVCTGLAELRHHLVDLRRAAAAAATGAGARLVAVGATPVAEPCREPTENPRFHEIARYYGPIAADPAVCGCHVHVGVPNRALAIEVGNHLREWLPVVQALTANSPLYQGADTGYASWRSVQLQRWPSLGPTPHTDSAADYDRTVAAMVSSGVMLDDSMVLWYSRPSATYPTVEVRVSDAGLTVDDTVLLAGLVRALVATIRDDIAAGRPALRIPDDLLRAAHWNAARTGLDGTLTDLRSRRARPAWSVVDELVAYVGPALHHQGDREVVEAQLARIRRDGTGAARQRQILRAGGDIGAVLDRLAELTVSG</sequence>
<evidence type="ECO:0000256" key="4">
    <source>
        <dbReference type="ARBA" id="ARBA00048819"/>
    </source>
</evidence>
<dbReference type="Proteomes" id="UP000677082">
    <property type="component" value="Unassembled WGS sequence"/>
</dbReference>
<dbReference type="PANTHER" id="PTHR36510">
    <property type="entry name" value="GLUTAMATE--CYSTEINE LIGASE 2-RELATED"/>
    <property type="match status" value="1"/>
</dbReference>
<dbReference type="NCBIfam" id="NF010041">
    <property type="entry name" value="PRK13517.1-1"/>
    <property type="match status" value="1"/>
</dbReference>
<keyword evidence="7" id="KW-1185">Reference proteome</keyword>
<dbReference type="InterPro" id="IPR011793">
    <property type="entry name" value="YbdK"/>
</dbReference>
<dbReference type="PANTHER" id="PTHR36510:SF1">
    <property type="entry name" value="GLUTAMATE--CYSTEINE LIGASE 2-RELATED"/>
    <property type="match status" value="1"/>
</dbReference>
<evidence type="ECO:0000313" key="7">
    <source>
        <dbReference type="Proteomes" id="UP000677082"/>
    </source>
</evidence>
<comment type="catalytic activity">
    <reaction evidence="4 5">
        <text>L-cysteine + L-glutamate + ATP = gamma-L-glutamyl-L-cysteine + ADP + phosphate + H(+)</text>
        <dbReference type="Rhea" id="RHEA:13285"/>
        <dbReference type="ChEBI" id="CHEBI:15378"/>
        <dbReference type="ChEBI" id="CHEBI:29985"/>
        <dbReference type="ChEBI" id="CHEBI:30616"/>
        <dbReference type="ChEBI" id="CHEBI:35235"/>
        <dbReference type="ChEBI" id="CHEBI:43474"/>
        <dbReference type="ChEBI" id="CHEBI:58173"/>
        <dbReference type="ChEBI" id="CHEBI:456216"/>
        <dbReference type="EC" id="6.3.2.2"/>
    </reaction>
</comment>
<evidence type="ECO:0000256" key="3">
    <source>
        <dbReference type="ARBA" id="ARBA00022840"/>
    </source>
</evidence>
<dbReference type="GO" id="GO:0042398">
    <property type="term" value="P:modified amino acid biosynthetic process"/>
    <property type="evidence" value="ECO:0007669"/>
    <property type="project" value="InterPro"/>
</dbReference>
<keyword evidence="3 5" id="KW-0067">ATP-binding</keyword>
<keyword evidence="2 5" id="KW-0547">Nucleotide-binding</keyword>
<dbReference type="GO" id="GO:0005524">
    <property type="term" value="F:ATP binding"/>
    <property type="evidence" value="ECO:0007669"/>
    <property type="project" value="UniProtKB-KW"/>
</dbReference>
<dbReference type="InterPro" id="IPR050141">
    <property type="entry name" value="GCL_type2/YbdK_subfam"/>
</dbReference>
<protein>
    <recommendedName>
        <fullName evidence="5">Putative glutamate--cysteine ligase 2</fullName>
        <ecNumber evidence="5">6.3.2.2</ecNumber>
    </recommendedName>
    <alternativeName>
        <fullName evidence="5">Gamma-glutamylcysteine synthetase 2</fullName>
        <shortName evidence="5">GCS 2</shortName>
        <shortName evidence="5">Gamma-GCS 2</shortName>
    </alternativeName>
</protein>
<dbReference type="Pfam" id="PF04107">
    <property type="entry name" value="GCS2"/>
    <property type="match status" value="1"/>
</dbReference>
<dbReference type="GO" id="GO:0004357">
    <property type="term" value="F:glutamate-cysteine ligase activity"/>
    <property type="evidence" value="ECO:0007669"/>
    <property type="project" value="UniProtKB-EC"/>
</dbReference>
<dbReference type="InterPro" id="IPR006336">
    <property type="entry name" value="GCS2"/>
</dbReference>
<dbReference type="EC" id="6.3.2.2" evidence="5"/>
<dbReference type="HAMAP" id="MF_01609">
    <property type="entry name" value="Glu_cys_ligase_2"/>
    <property type="match status" value="1"/>
</dbReference>
<dbReference type="RefSeq" id="WP_213009443.1">
    <property type="nucleotide sequence ID" value="NZ_BOQN01000068.1"/>
</dbReference>
<evidence type="ECO:0000256" key="1">
    <source>
        <dbReference type="ARBA" id="ARBA00022598"/>
    </source>
</evidence>
<dbReference type="NCBIfam" id="TIGR02050">
    <property type="entry name" value="gshA_cyan_rel"/>
    <property type="match status" value="1"/>
</dbReference>
<evidence type="ECO:0000256" key="5">
    <source>
        <dbReference type="HAMAP-Rule" id="MF_01609"/>
    </source>
</evidence>
<gene>
    <name evidence="6" type="ORF">Ato02nite_054290</name>
</gene>
<comment type="function">
    <text evidence="5">ATP-dependent carboxylate-amine ligase which exhibits weak glutamate--cysteine ligase activity.</text>
</comment>
<dbReference type="EMBL" id="BOQN01000068">
    <property type="protein sequence ID" value="GIM93636.1"/>
    <property type="molecule type" value="Genomic_DNA"/>
</dbReference>
<comment type="similarity">
    <text evidence="5">Belongs to the glutamate--cysteine ligase type 2 family. YbdK subfamily.</text>
</comment>
<dbReference type="InterPro" id="IPR014746">
    <property type="entry name" value="Gln_synth/guanido_kin_cat_dom"/>
</dbReference>
<keyword evidence="1 5" id="KW-0436">Ligase</keyword>
<organism evidence="6 7">
    <name type="scientific">Paractinoplanes toevensis</name>
    <dbReference type="NCBI Taxonomy" id="571911"/>
    <lineage>
        <taxon>Bacteria</taxon>
        <taxon>Bacillati</taxon>
        <taxon>Actinomycetota</taxon>
        <taxon>Actinomycetes</taxon>
        <taxon>Micromonosporales</taxon>
        <taxon>Micromonosporaceae</taxon>
        <taxon>Paractinoplanes</taxon>
    </lineage>
</organism>
<dbReference type="AlphaFoldDB" id="A0A919W8F8"/>
<dbReference type="SUPFAM" id="SSF55931">
    <property type="entry name" value="Glutamine synthetase/guanido kinase"/>
    <property type="match status" value="1"/>
</dbReference>
<reference evidence="6 7" key="1">
    <citation type="submission" date="2021-03" db="EMBL/GenBank/DDBJ databases">
        <title>Whole genome shotgun sequence of Actinoplanes toevensis NBRC 105298.</title>
        <authorList>
            <person name="Komaki H."/>
            <person name="Tamura T."/>
        </authorList>
    </citation>
    <scope>NUCLEOTIDE SEQUENCE [LARGE SCALE GENOMIC DNA]</scope>
    <source>
        <strain evidence="6 7">NBRC 105298</strain>
    </source>
</reference>
<dbReference type="Gene3D" id="3.30.590.20">
    <property type="match status" value="1"/>
</dbReference>
<comment type="caution">
    <text evidence="6">The sequence shown here is derived from an EMBL/GenBank/DDBJ whole genome shotgun (WGS) entry which is preliminary data.</text>
</comment>
<accession>A0A919W8F8</accession>
<name>A0A919W8F8_9ACTN</name>
<evidence type="ECO:0000256" key="2">
    <source>
        <dbReference type="ARBA" id="ARBA00022741"/>
    </source>
</evidence>